<evidence type="ECO:0000256" key="1">
    <source>
        <dbReference type="SAM" id="SignalP"/>
    </source>
</evidence>
<accession>A0A5F0K601</accession>
<evidence type="ECO:0000313" key="2">
    <source>
        <dbReference type="EMBL" id="TFF71864.1"/>
    </source>
</evidence>
<evidence type="ECO:0000313" key="5">
    <source>
        <dbReference type="Proteomes" id="UP000297914"/>
    </source>
</evidence>
<dbReference type="OrthoDB" id="5584862at2"/>
<sequence>MNKQLAIALLMLCSTGANAGLLSLLDVATLKESELEMCPKITVEKMVNSFFEDPEWTGGKAADGRKLVNVSGTITYASQPARAMVQVWMQDDGFSVEALEINGRPQPEGMLDLLLEKMCQSARGSDHTGDPQQQAVALPFTGTRYFNFGGESGTQQSITIAPNGRVTLRSHGATSVSVDYQGMYENPLLTPAGNYRVHADKIYVTDEGGDFPDPSECEVIVCETDLSVP</sequence>
<name>A0A5F0K601_9GAMM</name>
<evidence type="ECO:0000313" key="3">
    <source>
        <dbReference type="EMBL" id="TFF74958.1"/>
    </source>
</evidence>
<feature type="chain" id="PRO_5044621147" evidence="1">
    <location>
        <begin position="20"/>
        <end position="229"/>
    </location>
</feature>
<proteinExistence type="predicted"/>
<feature type="signal peptide" evidence="1">
    <location>
        <begin position="1"/>
        <end position="19"/>
    </location>
</feature>
<dbReference type="Proteomes" id="UP000297914">
    <property type="component" value="Unassembled WGS sequence"/>
</dbReference>
<dbReference type="EMBL" id="QORL01000053">
    <property type="protein sequence ID" value="TFF71864.1"/>
    <property type="molecule type" value="Genomic_DNA"/>
</dbReference>
<dbReference type="RefSeq" id="WP_134697032.1">
    <property type="nucleotide sequence ID" value="NZ_QORJ01000050.1"/>
</dbReference>
<reference evidence="3 5" key="1">
    <citation type="submission" date="2018-06" db="EMBL/GenBank/DDBJ databases">
        <title>Occurrence of a novel blaKPC-2- and qnrS2- harbouring IncP6 plasmid from Aeromonas taiwanensis isolates recovered from the river sediments.</title>
        <authorList>
            <person name="Zheng B."/>
            <person name="Yu X."/>
            <person name="Xiao Y."/>
        </authorList>
    </citation>
    <scope>NUCLEOTIDE SEQUENCE [LARGE SCALE GENOMIC DNA]</scope>
    <source>
        <strain evidence="2 4">1713</strain>
        <strain evidence="3 5">198</strain>
    </source>
</reference>
<keyword evidence="4" id="KW-1185">Reference proteome</keyword>
<gene>
    <name evidence="2" type="ORF">DRM93_19135</name>
    <name evidence="3" type="ORF">DRM94_19135</name>
</gene>
<dbReference type="EMBL" id="QORK01000053">
    <property type="protein sequence ID" value="TFF74958.1"/>
    <property type="molecule type" value="Genomic_DNA"/>
</dbReference>
<comment type="caution">
    <text evidence="3">The sequence shown here is derived from an EMBL/GenBank/DDBJ whole genome shotgun (WGS) entry which is preliminary data.</text>
</comment>
<dbReference type="Proteomes" id="UP000297720">
    <property type="component" value="Unassembled WGS sequence"/>
</dbReference>
<evidence type="ECO:0000313" key="4">
    <source>
        <dbReference type="Proteomes" id="UP000297720"/>
    </source>
</evidence>
<keyword evidence="1" id="KW-0732">Signal</keyword>
<dbReference type="AlphaFoldDB" id="A0A5F0K601"/>
<protein>
    <submittedName>
        <fullName evidence="3">Uncharacterized protein</fullName>
    </submittedName>
</protein>
<organism evidence="3 5">
    <name type="scientific">Aeromonas taiwanensis</name>
    <dbReference type="NCBI Taxonomy" id="633417"/>
    <lineage>
        <taxon>Bacteria</taxon>
        <taxon>Pseudomonadati</taxon>
        <taxon>Pseudomonadota</taxon>
        <taxon>Gammaproteobacteria</taxon>
        <taxon>Aeromonadales</taxon>
        <taxon>Aeromonadaceae</taxon>
        <taxon>Aeromonas</taxon>
    </lineage>
</organism>